<feature type="domain" description="MOSC" evidence="2">
    <location>
        <begin position="198"/>
        <end position="388"/>
    </location>
</feature>
<evidence type="ECO:0000256" key="1">
    <source>
        <dbReference type="SAM" id="SignalP"/>
    </source>
</evidence>
<gene>
    <name evidence="3" type="ORF">RDB_LOCUS15122</name>
</gene>
<accession>A0A8H2X3F3</accession>
<dbReference type="InterPro" id="IPR005303">
    <property type="entry name" value="MOCOS_middle"/>
</dbReference>
<dbReference type="EMBL" id="CAJMWX010000358">
    <property type="protein sequence ID" value="CAE6414428.1"/>
    <property type="molecule type" value="Genomic_DNA"/>
</dbReference>
<dbReference type="SUPFAM" id="SSF50800">
    <property type="entry name" value="PK beta-barrel domain-like"/>
    <property type="match status" value="1"/>
</dbReference>
<sequence>MLSLVNLVASLRYLIVGSYQALSKIVNYVYVLSPRTRNGLLSPSSTTKNRDPGTSTKNRSTVMATSNLALGEGIEIKVTKLLVHPIKSCRGISLPESNVTPEGLLYDRQYVIVDAVSHKFITARQFPKLVLVETAIEVGETPLLVVSFPPESGMPSFKTCLTPSSETLDSWEVISDLEIWDDKDLNAYVAQSSSIDSTSSPSEILSSYLDRDVLLVLKGPKRRAAIPTATHPDLDAGFRFQDEYPLLIATTESLAAVQEKVRLSAAGAEEWKVGGITSQWNNEELVVERFRPNIVLSGSPAPFDEDYWGDVQIGEQGPGGLVISLVGRCGRCLLPNIDTTTGVRDKAVPFKIISKFRQVEPKKTPCFGVTAIVQNPGVLKVGDSVKVLNVLERETYEAQVSD</sequence>
<dbReference type="PANTHER" id="PTHR14237:SF19">
    <property type="entry name" value="MITOCHONDRIAL AMIDOXIME REDUCING COMPONENT 1"/>
    <property type="match status" value="1"/>
</dbReference>
<dbReference type="GO" id="GO:0030170">
    <property type="term" value="F:pyridoxal phosphate binding"/>
    <property type="evidence" value="ECO:0007669"/>
    <property type="project" value="InterPro"/>
</dbReference>
<comment type="caution">
    <text evidence="3">The sequence shown here is derived from an EMBL/GenBank/DDBJ whole genome shotgun (WGS) entry which is preliminary data.</text>
</comment>
<organism evidence="3 4">
    <name type="scientific">Rhizoctonia solani</name>
    <dbReference type="NCBI Taxonomy" id="456999"/>
    <lineage>
        <taxon>Eukaryota</taxon>
        <taxon>Fungi</taxon>
        <taxon>Dikarya</taxon>
        <taxon>Basidiomycota</taxon>
        <taxon>Agaricomycotina</taxon>
        <taxon>Agaricomycetes</taxon>
        <taxon>Cantharellales</taxon>
        <taxon>Ceratobasidiaceae</taxon>
        <taxon>Rhizoctonia</taxon>
    </lineage>
</organism>
<dbReference type="Pfam" id="PF03473">
    <property type="entry name" value="MOSC"/>
    <property type="match status" value="1"/>
</dbReference>
<keyword evidence="1" id="KW-0732">Signal</keyword>
<dbReference type="GO" id="GO:0003824">
    <property type="term" value="F:catalytic activity"/>
    <property type="evidence" value="ECO:0007669"/>
    <property type="project" value="InterPro"/>
</dbReference>
<evidence type="ECO:0000259" key="2">
    <source>
        <dbReference type="PROSITE" id="PS51340"/>
    </source>
</evidence>
<dbReference type="GO" id="GO:0030151">
    <property type="term" value="F:molybdenum ion binding"/>
    <property type="evidence" value="ECO:0007669"/>
    <property type="project" value="InterPro"/>
</dbReference>
<dbReference type="AlphaFoldDB" id="A0A8H2X3F3"/>
<feature type="signal peptide" evidence="1">
    <location>
        <begin position="1"/>
        <end position="18"/>
    </location>
</feature>
<proteinExistence type="predicted"/>
<dbReference type="Pfam" id="PF03476">
    <property type="entry name" value="MOSC_N"/>
    <property type="match status" value="1"/>
</dbReference>
<evidence type="ECO:0000313" key="3">
    <source>
        <dbReference type="EMBL" id="CAE6414428.1"/>
    </source>
</evidence>
<dbReference type="SUPFAM" id="SSF141673">
    <property type="entry name" value="MOSC N-terminal domain-like"/>
    <property type="match status" value="1"/>
</dbReference>
<dbReference type="InterPro" id="IPR005302">
    <property type="entry name" value="MoCF_Sase_C"/>
</dbReference>
<dbReference type="PANTHER" id="PTHR14237">
    <property type="entry name" value="MOLYBDOPTERIN COFACTOR SULFURASE MOSC"/>
    <property type="match status" value="1"/>
</dbReference>
<protein>
    <recommendedName>
        <fullName evidence="2">MOSC domain-containing protein</fullName>
    </recommendedName>
</protein>
<feature type="chain" id="PRO_5034634852" description="MOSC domain-containing protein" evidence="1">
    <location>
        <begin position="19"/>
        <end position="402"/>
    </location>
</feature>
<dbReference type="PROSITE" id="PS51340">
    <property type="entry name" value="MOSC"/>
    <property type="match status" value="1"/>
</dbReference>
<name>A0A8H2X3F3_9AGAM</name>
<dbReference type="InterPro" id="IPR011037">
    <property type="entry name" value="Pyrv_Knase-like_insert_dom_sf"/>
</dbReference>
<dbReference type="Proteomes" id="UP000663888">
    <property type="component" value="Unassembled WGS sequence"/>
</dbReference>
<evidence type="ECO:0000313" key="4">
    <source>
        <dbReference type="Proteomes" id="UP000663888"/>
    </source>
</evidence>
<reference evidence="3" key="1">
    <citation type="submission" date="2021-01" db="EMBL/GenBank/DDBJ databases">
        <authorList>
            <person name="Kaushik A."/>
        </authorList>
    </citation>
    <scope>NUCLEOTIDE SEQUENCE</scope>
    <source>
        <strain evidence="3">AG4-R118</strain>
    </source>
</reference>